<evidence type="ECO:0000313" key="4">
    <source>
        <dbReference type="EMBL" id="TYP75910.1"/>
    </source>
</evidence>
<dbReference type="PIRSF" id="PIRSF000443">
    <property type="entry name" value="Homoser_Ac_trans"/>
    <property type="match status" value="1"/>
</dbReference>
<dbReference type="InterPro" id="IPR008220">
    <property type="entry name" value="HAT_MetX-like"/>
</dbReference>
<keyword evidence="5" id="KW-1185">Reference proteome</keyword>
<feature type="active site" evidence="2">
    <location>
        <position position="279"/>
    </location>
</feature>
<dbReference type="GO" id="GO:0009092">
    <property type="term" value="P:homoserine metabolic process"/>
    <property type="evidence" value="ECO:0007669"/>
    <property type="project" value="TreeGrafter"/>
</dbReference>
<feature type="domain" description="AB hydrolase-1" evidence="3">
    <location>
        <begin position="46"/>
        <end position="163"/>
    </location>
</feature>
<organism evidence="4 5">
    <name type="scientific">Aquimarina intermedia</name>
    <dbReference type="NCBI Taxonomy" id="350814"/>
    <lineage>
        <taxon>Bacteria</taxon>
        <taxon>Pseudomonadati</taxon>
        <taxon>Bacteroidota</taxon>
        <taxon>Flavobacteriia</taxon>
        <taxon>Flavobacteriales</taxon>
        <taxon>Flavobacteriaceae</taxon>
        <taxon>Aquimarina</taxon>
    </lineage>
</organism>
<gene>
    <name evidence="4" type="ORF">BD809_102119</name>
</gene>
<proteinExistence type="predicted"/>
<dbReference type="InterPro" id="IPR000073">
    <property type="entry name" value="AB_hydrolase_1"/>
</dbReference>
<dbReference type="PANTHER" id="PTHR32268:SF11">
    <property type="entry name" value="HOMOSERINE O-ACETYLTRANSFERASE"/>
    <property type="match status" value="1"/>
</dbReference>
<dbReference type="Proteomes" id="UP000324376">
    <property type="component" value="Unassembled WGS sequence"/>
</dbReference>
<dbReference type="AlphaFoldDB" id="A0A5S5CC38"/>
<evidence type="ECO:0000256" key="2">
    <source>
        <dbReference type="PIRSR" id="PIRSR000443-1"/>
    </source>
</evidence>
<dbReference type="EMBL" id="VNHU01000002">
    <property type="protein sequence ID" value="TYP75910.1"/>
    <property type="molecule type" value="Genomic_DNA"/>
</dbReference>
<protein>
    <submittedName>
        <fullName evidence="4">Homoserine O-acetyltransferase</fullName>
    </submittedName>
</protein>
<dbReference type="GO" id="GO:0009086">
    <property type="term" value="P:methionine biosynthetic process"/>
    <property type="evidence" value="ECO:0007669"/>
    <property type="project" value="TreeGrafter"/>
</dbReference>
<dbReference type="Gene3D" id="3.40.50.1820">
    <property type="entry name" value="alpha/beta hydrolase"/>
    <property type="match status" value="1"/>
</dbReference>
<dbReference type="SUPFAM" id="SSF53474">
    <property type="entry name" value="alpha/beta-Hydrolases"/>
    <property type="match status" value="1"/>
</dbReference>
<evidence type="ECO:0000313" key="5">
    <source>
        <dbReference type="Proteomes" id="UP000324376"/>
    </source>
</evidence>
<name>A0A5S5CC38_9FLAO</name>
<dbReference type="Pfam" id="PF00561">
    <property type="entry name" value="Abhydrolase_1"/>
    <property type="match status" value="1"/>
</dbReference>
<feature type="active site" evidence="2">
    <location>
        <position position="312"/>
    </location>
</feature>
<sequence>MSGVDQITSVKLNSVTIESYKTSKGIILPEFNLSYQIFGKPLHTAPVVMVNHALTGNSTVCGFDGWWNDFVGSKKCIDTNRFTVLSFNIPGNGYLEENSDIFLDYKVLSAYDVASIFSKGLQILEVSELFALIGGSVGGGIAWELAVLQPDLIKNLIPIATDWKATNWLRANCTIQEQILLNSANPVHDARLHAMTLYRTPASMKAKFSKNNTESKRKDTVDSWLFHHGERLKSRFGLASYKMLNYILSSIDITKGTDDFEASVSNLTSDIHIVSINSDVFFTLGEDVETVERLRSLNKNITHHIIDSIHGHDAFLIEFEQLSICLNTIFKN</sequence>
<keyword evidence="1 4" id="KW-0808">Transferase</keyword>
<dbReference type="GO" id="GO:0004414">
    <property type="term" value="F:homoserine O-acetyltransferase activity"/>
    <property type="evidence" value="ECO:0007669"/>
    <property type="project" value="TreeGrafter"/>
</dbReference>
<dbReference type="PANTHER" id="PTHR32268">
    <property type="entry name" value="HOMOSERINE O-ACETYLTRANSFERASE"/>
    <property type="match status" value="1"/>
</dbReference>
<evidence type="ECO:0000259" key="3">
    <source>
        <dbReference type="Pfam" id="PF00561"/>
    </source>
</evidence>
<reference evidence="4 5" key="1">
    <citation type="submission" date="2019-07" db="EMBL/GenBank/DDBJ databases">
        <title>Genomic Encyclopedia of Archaeal and Bacterial Type Strains, Phase II (KMG-II): from individual species to whole genera.</title>
        <authorList>
            <person name="Goeker M."/>
        </authorList>
    </citation>
    <scope>NUCLEOTIDE SEQUENCE [LARGE SCALE GENOMIC DNA]</scope>
    <source>
        <strain evidence="4 5">DSM 17527</strain>
    </source>
</reference>
<evidence type="ECO:0000256" key="1">
    <source>
        <dbReference type="ARBA" id="ARBA00022679"/>
    </source>
</evidence>
<dbReference type="InterPro" id="IPR029058">
    <property type="entry name" value="AB_hydrolase_fold"/>
</dbReference>
<feature type="active site" description="Nucleophile" evidence="2">
    <location>
        <position position="136"/>
    </location>
</feature>
<accession>A0A5S5CC38</accession>
<comment type="caution">
    <text evidence="4">The sequence shown here is derived from an EMBL/GenBank/DDBJ whole genome shotgun (WGS) entry which is preliminary data.</text>
</comment>